<protein>
    <submittedName>
        <fullName evidence="2">Uncharacterized protein</fullName>
    </submittedName>
</protein>
<feature type="transmembrane region" description="Helical" evidence="1">
    <location>
        <begin position="12"/>
        <end position="29"/>
    </location>
</feature>
<keyword evidence="1" id="KW-0472">Membrane</keyword>
<dbReference type="EMBL" id="UNRR01000027">
    <property type="protein sequence ID" value="SYZ79217.1"/>
    <property type="molecule type" value="Genomic_DNA"/>
</dbReference>
<organism evidence="2 3">
    <name type="scientific">Trichococcus shcherbakoviae</name>
    <dbReference type="NCBI Taxonomy" id="2094020"/>
    <lineage>
        <taxon>Bacteria</taxon>
        <taxon>Bacillati</taxon>
        <taxon>Bacillota</taxon>
        <taxon>Bacilli</taxon>
        <taxon>Lactobacillales</taxon>
        <taxon>Carnobacteriaceae</taxon>
        <taxon>Trichococcus</taxon>
    </lineage>
</organism>
<evidence type="ECO:0000256" key="1">
    <source>
        <dbReference type="SAM" id="Phobius"/>
    </source>
</evidence>
<keyword evidence="1" id="KW-1133">Transmembrane helix</keyword>
<gene>
    <name evidence="2" type="ORF">TART1_2042</name>
</gene>
<dbReference type="Proteomes" id="UP000262072">
    <property type="component" value="Unassembled WGS sequence"/>
</dbReference>
<sequence length="55" mass="6315">MHKLSTEIAYNFISMCCNILLYLIGNINVNDFLSKFLGDGPTKTIFLVFFSQYLC</sequence>
<evidence type="ECO:0000313" key="3">
    <source>
        <dbReference type="Proteomes" id="UP000262072"/>
    </source>
</evidence>
<dbReference type="AlphaFoldDB" id="A0A383TH75"/>
<keyword evidence="1" id="KW-0812">Transmembrane</keyword>
<name>A0A383TH75_9LACT</name>
<reference evidence="3" key="1">
    <citation type="submission" date="2018-05" db="EMBL/GenBank/DDBJ databases">
        <authorList>
            <person name="Strepis N."/>
        </authorList>
    </citation>
    <scope>NUCLEOTIDE SEQUENCE [LARGE SCALE GENOMIC DNA]</scope>
</reference>
<proteinExistence type="predicted"/>
<accession>A0A383TH75</accession>
<evidence type="ECO:0000313" key="2">
    <source>
        <dbReference type="EMBL" id="SYZ79217.1"/>
    </source>
</evidence>